<protein>
    <submittedName>
        <fullName evidence="11">L,D-transpeptidase</fullName>
    </submittedName>
</protein>
<keyword evidence="3" id="KW-0328">Glycosyltransferase</keyword>
<dbReference type="CDD" id="cd16913">
    <property type="entry name" value="YkuD_like"/>
    <property type="match status" value="1"/>
</dbReference>
<evidence type="ECO:0000256" key="2">
    <source>
        <dbReference type="ARBA" id="ARBA00005992"/>
    </source>
</evidence>
<keyword evidence="5" id="KW-0378">Hydrolase</keyword>
<keyword evidence="12" id="KW-1185">Reference proteome</keyword>
<evidence type="ECO:0000256" key="8">
    <source>
        <dbReference type="ARBA" id="ARBA00023316"/>
    </source>
</evidence>
<dbReference type="GO" id="GO:0008360">
    <property type="term" value="P:regulation of cell shape"/>
    <property type="evidence" value="ECO:0007669"/>
    <property type="project" value="UniProtKB-UniRule"/>
</dbReference>
<dbReference type="GO" id="GO:0016757">
    <property type="term" value="F:glycosyltransferase activity"/>
    <property type="evidence" value="ECO:0007669"/>
    <property type="project" value="UniProtKB-KW"/>
</dbReference>
<keyword evidence="4" id="KW-0808">Transferase</keyword>
<dbReference type="GO" id="GO:0071555">
    <property type="term" value="P:cell wall organization"/>
    <property type="evidence" value="ECO:0007669"/>
    <property type="project" value="UniProtKB-UniRule"/>
</dbReference>
<dbReference type="Pfam" id="PF03734">
    <property type="entry name" value="YkuD"/>
    <property type="match status" value="1"/>
</dbReference>
<dbReference type="PANTHER" id="PTHR30582">
    <property type="entry name" value="L,D-TRANSPEPTIDASE"/>
    <property type="match status" value="1"/>
</dbReference>
<proteinExistence type="inferred from homology"/>
<reference evidence="11" key="1">
    <citation type="submission" date="2019-12" db="EMBL/GenBank/DDBJ databases">
        <title>Clostridiaceae gen. nov. sp. nov., isolated from sediment in Xinjiang, China.</title>
        <authorList>
            <person name="Zhang R."/>
        </authorList>
    </citation>
    <scope>NUCLEOTIDE SEQUENCE</scope>
    <source>
        <strain evidence="11">D2Q-11</strain>
    </source>
</reference>
<name>A0A942USR0_9FIRM</name>
<dbReference type="InterPro" id="IPR005490">
    <property type="entry name" value="LD_TPept_cat_dom"/>
</dbReference>
<sequence length="114" mass="12844">MPENPYSIEVVTNKKILKLLKNNIVQKHYDIAVGKPSTPTPKGSWKIIKKALWGRQFGGYFMQLSVPYGIYGIHGTNKPWSIGKAVSNGCVRMYSSEAKELYSLIPIETPILIY</sequence>
<feature type="active site" description="Proton donor/acceptor" evidence="9">
    <location>
        <position position="74"/>
    </location>
</feature>
<dbReference type="Proteomes" id="UP000724672">
    <property type="component" value="Unassembled WGS sequence"/>
</dbReference>
<dbReference type="SUPFAM" id="SSF141523">
    <property type="entry name" value="L,D-transpeptidase catalytic domain-like"/>
    <property type="match status" value="1"/>
</dbReference>
<feature type="domain" description="L,D-TPase catalytic" evidence="10">
    <location>
        <begin position="6"/>
        <end position="114"/>
    </location>
</feature>
<dbReference type="PROSITE" id="PS52029">
    <property type="entry name" value="LD_TPASE"/>
    <property type="match status" value="1"/>
</dbReference>
<evidence type="ECO:0000259" key="10">
    <source>
        <dbReference type="PROSITE" id="PS52029"/>
    </source>
</evidence>
<dbReference type="InterPro" id="IPR050979">
    <property type="entry name" value="LD-transpeptidase"/>
</dbReference>
<dbReference type="InterPro" id="IPR038063">
    <property type="entry name" value="Transpep_catalytic_dom"/>
</dbReference>
<dbReference type="Gene3D" id="2.40.440.10">
    <property type="entry name" value="L,D-transpeptidase catalytic domain-like"/>
    <property type="match status" value="1"/>
</dbReference>
<dbReference type="RefSeq" id="WP_203366454.1">
    <property type="nucleotide sequence ID" value="NZ_WSFT01000036.1"/>
</dbReference>
<accession>A0A942USR0</accession>
<organism evidence="11 12">
    <name type="scientific">Anaeromonas frigoriresistens</name>
    <dbReference type="NCBI Taxonomy" id="2683708"/>
    <lineage>
        <taxon>Bacteria</taxon>
        <taxon>Bacillati</taxon>
        <taxon>Bacillota</taxon>
        <taxon>Tissierellia</taxon>
        <taxon>Tissierellales</taxon>
        <taxon>Thermohalobacteraceae</taxon>
        <taxon>Anaeromonas</taxon>
    </lineage>
</organism>
<evidence type="ECO:0000256" key="9">
    <source>
        <dbReference type="PROSITE-ProRule" id="PRU01373"/>
    </source>
</evidence>
<evidence type="ECO:0000256" key="7">
    <source>
        <dbReference type="ARBA" id="ARBA00022984"/>
    </source>
</evidence>
<evidence type="ECO:0000256" key="6">
    <source>
        <dbReference type="ARBA" id="ARBA00022960"/>
    </source>
</evidence>
<evidence type="ECO:0000313" key="12">
    <source>
        <dbReference type="Proteomes" id="UP000724672"/>
    </source>
</evidence>
<keyword evidence="6 9" id="KW-0133">Cell shape</keyword>
<evidence type="ECO:0000256" key="5">
    <source>
        <dbReference type="ARBA" id="ARBA00022801"/>
    </source>
</evidence>
<dbReference type="AlphaFoldDB" id="A0A942USR0"/>
<keyword evidence="7 9" id="KW-0573">Peptidoglycan synthesis</keyword>
<dbReference type="GO" id="GO:0005576">
    <property type="term" value="C:extracellular region"/>
    <property type="evidence" value="ECO:0007669"/>
    <property type="project" value="TreeGrafter"/>
</dbReference>
<evidence type="ECO:0000256" key="1">
    <source>
        <dbReference type="ARBA" id="ARBA00004752"/>
    </source>
</evidence>
<gene>
    <name evidence="11" type="ORF">GOQ27_08645</name>
</gene>
<comment type="pathway">
    <text evidence="1 9">Cell wall biogenesis; peptidoglycan biosynthesis.</text>
</comment>
<dbReference type="EMBL" id="WSFT01000036">
    <property type="protein sequence ID" value="MBS4538529.1"/>
    <property type="molecule type" value="Genomic_DNA"/>
</dbReference>
<evidence type="ECO:0000256" key="3">
    <source>
        <dbReference type="ARBA" id="ARBA00022676"/>
    </source>
</evidence>
<comment type="similarity">
    <text evidence="2">Belongs to the YkuD family.</text>
</comment>
<keyword evidence="8 9" id="KW-0961">Cell wall biogenesis/degradation</keyword>
<dbReference type="GO" id="GO:0018104">
    <property type="term" value="P:peptidoglycan-protein cross-linking"/>
    <property type="evidence" value="ECO:0007669"/>
    <property type="project" value="TreeGrafter"/>
</dbReference>
<dbReference type="PANTHER" id="PTHR30582:SF24">
    <property type="entry name" value="L,D-TRANSPEPTIDASE ERFK_SRFK-RELATED"/>
    <property type="match status" value="1"/>
</dbReference>
<evidence type="ECO:0000256" key="4">
    <source>
        <dbReference type="ARBA" id="ARBA00022679"/>
    </source>
</evidence>
<dbReference type="GO" id="GO:0071972">
    <property type="term" value="F:peptidoglycan L,D-transpeptidase activity"/>
    <property type="evidence" value="ECO:0007669"/>
    <property type="project" value="TreeGrafter"/>
</dbReference>
<evidence type="ECO:0000313" key="11">
    <source>
        <dbReference type="EMBL" id="MBS4538529.1"/>
    </source>
</evidence>
<feature type="active site" description="Nucleophile" evidence="9">
    <location>
        <position position="90"/>
    </location>
</feature>
<comment type="caution">
    <text evidence="11">The sequence shown here is derived from an EMBL/GenBank/DDBJ whole genome shotgun (WGS) entry which is preliminary data.</text>
</comment>